<protein>
    <submittedName>
        <fullName evidence="3">Uncharacterized protein</fullName>
    </submittedName>
</protein>
<feature type="chain" id="PRO_5007900364" evidence="2">
    <location>
        <begin position="26"/>
        <end position="239"/>
    </location>
</feature>
<feature type="region of interest" description="Disordered" evidence="1">
    <location>
        <begin position="75"/>
        <end position="114"/>
    </location>
</feature>
<accession>A0A168SYB6</accession>
<dbReference type="InParanoid" id="A0A168SYB6"/>
<evidence type="ECO:0000313" key="3">
    <source>
        <dbReference type="EMBL" id="SAM09150.1"/>
    </source>
</evidence>
<evidence type="ECO:0000313" key="4">
    <source>
        <dbReference type="Proteomes" id="UP000078561"/>
    </source>
</evidence>
<evidence type="ECO:0000256" key="2">
    <source>
        <dbReference type="SAM" id="SignalP"/>
    </source>
</evidence>
<feature type="compositionally biased region" description="Polar residues" evidence="1">
    <location>
        <begin position="89"/>
        <end position="114"/>
    </location>
</feature>
<dbReference type="EMBL" id="LT554985">
    <property type="protein sequence ID" value="SAM09150.1"/>
    <property type="molecule type" value="Genomic_DNA"/>
</dbReference>
<keyword evidence="2" id="KW-0732">Signal</keyword>
<proteinExistence type="predicted"/>
<dbReference type="Proteomes" id="UP000078561">
    <property type="component" value="Unassembled WGS sequence"/>
</dbReference>
<gene>
    <name evidence="3" type="primary">ABSGL_14824.1 scaffold 14966</name>
</gene>
<reference evidence="3" key="1">
    <citation type="submission" date="2016-04" db="EMBL/GenBank/DDBJ databases">
        <authorList>
            <person name="Evans L.H."/>
            <person name="Alamgir A."/>
            <person name="Owens N."/>
            <person name="Weber N.D."/>
            <person name="Virtaneva K."/>
            <person name="Barbian K."/>
            <person name="Babar A."/>
            <person name="Rosenke K."/>
        </authorList>
    </citation>
    <scope>NUCLEOTIDE SEQUENCE [LARGE SCALE GENOMIC DNA]</scope>
    <source>
        <strain evidence="3">CBS 101.48</strain>
    </source>
</reference>
<evidence type="ECO:0000256" key="1">
    <source>
        <dbReference type="SAM" id="MobiDB-lite"/>
    </source>
</evidence>
<organism evidence="3">
    <name type="scientific">Absidia glauca</name>
    <name type="common">Pin mould</name>
    <dbReference type="NCBI Taxonomy" id="4829"/>
    <lineage>
        <taxon>Eukaryota</taxon>
        <taxon>Fungi</taxon>
        <taxon>Fungi incertae sedis</taxon>
        <taxon>Mucoromycota</taxon>
        <taxon>Mucoromycotina</taxon>
        <taxon>Mucoromycetes</taxon>
        <taxon>Mucorales</taxon>
        <taxon>Cunninghamellaceae</taxon>
        <taxon>Absidia</taxon>
    </lineage>
</organism>
<feature type="signal peptide" evidence="2">
    <location>
        <begin position="1"/>
        <end position="25"/>
    </location>
</feature>
<keyword evidence="4" id="KW-1185">Reference proteome</keyword>
<dbReference type="AlphaFoldDB" id="A0A168SYB6"/>
<name>A0A168SYB6_ABSGL</name>
<dbReference type="OrthoDB" id="10621982at2759"/>
<sequence>MMMRQSVIAVLLISAWVQSLTMVAAFEGDDAAAFTEPMSKLTDPTSTVNKLIPGGGTNGLVGGLVPDTASLVKGGGGLASKREEGATDTAESGSGLAMSSGNQQAGGDQDSVSSGMAMLGLTKRMGGHYTSPELGKRFGGHTLKLRRRAQLGDTSQSAGSDLSTTVNGLVDNATTGVSRRSISKLSGAEQMARAREGVVMDSQGKSGALANVRRRMVNNVVSNINEKVRFGAGNQNGKQ</sequence>